<dbReference type="EMBL" id="JAEACU010000004">
    <property type="protein sequence ID" value="KAH7532377.1"/>
    <property type="molecule type" value="Genomic_DNA"/>
</dbReference>
<reference evidence="11" key="1">
    <citation type="journal article" date="2021" name="Front. Plant Sci.">
        <title>Chromosome-Scale Genome Assembly for Chinese Sour Jujube and Insights Into Its Genome Evolution and Domestication Signature.</title>
        <authorList>
            <person name="Shen L.-Y."/>
            <person name="Luo H."/>
            <person name="Wang X.-L."/>
            <person name="Wang X.-M."/>
            <person name="Qiu X.-J."/>
            <person name="Liu H."/>
            <person name="Zhou S.-S."/>
            <person name="Jia K.-H."/>
            <person name="Nie S."/>
            <person name="Bao Y.-T."/>
            <person name="Zhang R.-G."/>
            <person name="Yun Q.-Z."/>
            <person name="Chai Y.-H."/>
            <person name="Lu J.-Y."/>
            <person name="Li Y."/>
            <person name="Zhao S.-W."/>
            <person name="Mao J.-F."/>
            <person name="Jia S.-G."/>
            <person name="Mao Y.-M."/>
        </authorList>
    </citation>
    <scope>NUCLEOTIDE SEQUENCE</scope>
    <source>
        <strain evidence="11">AT0</strain>
        <tissue evidence="11">Leaf</tissue>
    </source>
</reference>
<dbReference type="PANTHER" id="PTHR46539">
    <property type="entry name" value="E3 UBIQUITIN-PROTEIN LIGASE ATL42"/>
    <property type="match status" value="1"/>
</dbReference>
<evidence type="ECO:0000256" key="6">
    <source>
        <dbReference type="ARBA" id="ARBA00022989"/>
    </source>
</evidence>
<accession>A0A978VH08</accession>
<evidence type="ECO:0000256" key="4">
    <source>
        <dbReference type="ARBA" id="ARBA00022771"/>
    </source>
</evidence>
<keyword evidence="3" id="KW-0479">Metal-binding</keyword>
<keyword evidence="6" id="KW-1133">Transmembrane helix</keyword>
<proteinExistence type="inferred from homology"/>
<comment type="caution">
    <text evidence="11">The sequence shown here is derived from an EMBL/GenBank/DDBJ whole genome shotgun (WGS) entry which is preliminary data.</text>
</comment>
<dbReference type="Gene3D" id="3.30.40.10">
    <property type="entry name" value="Zinc/RING finger domain, C3HC4 (zinc finger)"/>
    <property type="match status" value="1"/>
</dbReference>
<dbReference type="PROSITE" id="PS50089">
    <property type="entry name" value="ZF_RING_2"/>
    <property type="match status" value="1"/>
</dbReference>
<name>A0A978VH08_ZIZJJ</name>
<gene>
    <name evidence="11" type="ORF">FEM48_Zijuj04G0013300</name>
</gene>
<evidence type="ECO:0000256" key="5">
    <source>
        <dbReference type="ARBA" id="ARBA00022833"/>
    </source>
</evidence>
<dbReference type="OrthoDB" id="8062037at2759"/>
<dbReference type="InterPro" id="IPR013083">
    <property type="entry name" value="Znf_RING/FYVE/PHD"/>
</dbReference>
<evidence type="ECO:0000256" key="8">
    <source>
        <dbReference type="ARBA" id="ARBA00024209"/>
    </source>
</evidence>
<evidence type="ECO:0000256" key="3">
    <source>
        <dbReference type="ARBA" id="ARBA00022723"/>
    </source>
</evidence>
<dbReference type="PANTHER" id="PTHR46539:SF9">
    <property type="entry name" value="RING-H2 FINGER PROTEIN ATL56"/>
    <property type="match status" value="1"/>
</dbReference>
<keyword evidence="5" id="KW-0862">Zinc</keyword>
<evidence type="ECO:0000256" key="9">
    <source>
        <dbReference type="PROSITE-ProRule" id="PRU00175"/>
    </source>
</evidence>
<evidence type="ECO:0000313" key="12">
    <source>
        <dbReference type="Proteomes" id="UP000813462"/>
    </source>
</evidence>
<evidence type="ECO:0000256" key="2">
    <source>
        <dbReference type="ARBA" id="ARBA00022692"/>
    </source>
</evidence>
<protein>
    <recommendedName>
        <fullName evidence="10">RING-type domain-containing protein</fullName>
    </recommendedName>
</protein>
<sequence>MATILLAILLVFLAVIVLLMGFGFLFTLYACIAEALVDALAVERPSRENKSMSKDEIEKLPQYDYVAKATTTSTSTSDLVADQCAICLETFKMGEKCRLLPSCNPSFHAHCVDEWLVQTPIYPICRASVDSQ</sequence>
<comment type="subcellular location">
    <subcellularLocation>
        <location evidence="1">Membrane</location>
    </subcellularLocation>
</comment>
<dbReference type="AlphaFoldDB" id="A0A978VH08"/>
<keyword evidence="2" id="KW-0812">Transmembrane</keyword>
<dbReference type="GO" id="GO:0008270">
    <property type="term" value="F:zinc ion binding"/>
    <property type="evidence" value="ECO:0007669"/>
    <property type="project" value="UniProtKB-KW"/>
</dbReference>
<dbReference type="InterPro" id="IPR001841">
    <property type="entry name" value="Znf_RING"/>
</dbReference>
<evidence type="ECO:0000256" key="1">
    <source>
        <dbReference type="ARBA" id="ARBA00004370"/>
    </source>
</evidence>
<organism evidence="11 12">
    <name type="scientific">Ziziphus jujuba var. spinosa</name>
    <dbReference type="NCBI Taxonomy" id="714518"/>
    <lineage>
        <taxon>Eukaryota</taxon>
        <taxon>Viridiplantae</taxon>
        <taxon>Streptophyta</taxon>
        <taxon>Embryophyta</taxon>
        <taxon>Tracheophyta</taxon>
        <taxon>Spermatophyta</taxon>
        <taxon>Magnoliopsida</taxon>
        <taxon>eudicotyledons</taxon>
        <taxon>Gunneridae</taxon>
        <taxon>Pentapetalae</taxon>
        <taxon>rosids</taxon>
        <taxon>fabids</taxon>
        <taxon>Rosales</taxon>
        <taxon>Rhamnaceae</taxon>
        <taxon>Paliureae</taxon>
        <taxon>Ziziphus</taxon>
    </lineage>
</organism>
<dbReference type="Pfam" id="PF13639">
    <property type="entry name" value="zf-RING_2"/>
    <property type="match status" value="1"/>
</dbReference>
<dbReference type="SUPFAM" id="SSF57850">
    <property type="entry name" value="RING/U-box"/>
    <property type="match status" value="1"/>
</dbReference>
<keyword evidence="4 9" id="KW-0863">Zinc-finger</keyword>
<dbReference type="GO" id="GO:0016020">
    <property type="term" value="C:membrane"/>
    <property type="evidence" value="ECO:0007669"/>
    <property type="project" value="UniProtKB-SubCell"/>
</dbReference>
<evidence type="ECO:0000256" key="7">
    <source>
        <dbReference type="ARBA" id="ARBA00023136"/>
    </source>
</evidence>
<keyword evidence="7" id="KW-0472">Membrane</keyword>
<feature type="domain" description="RING-type" evidence="10">
    <location>
        <begin position="84"/>
        <end position="126"/>
    </location>
</feature>
<comment type="similarity">
    <text evidence="8">Belongs to the RING-type zinc finger family. ATL subfamily.</text>
</comment>
<evidence type="ECO:0000313" key="11">
    <source>
        <dbReference type="EMBL" id="KAH7532377.1"/>
    </source>
</evidence>
<dbReference type="Proteomes" id="UP000813462">
    <property type="component" value="Unassembled WGS sequence"/>
</dbReference>
<evidence type="ECO:0000259" key="10">
    <source>
        <dbReference type="PROSITE" id="PS50089"/>
    </source>
</evidence>